<name>A0A1A9LH28_9FLAO</name>
<evidence type="ECO:0000313" key="3">
    <source>
        <dbReference type="Proteomes" id="UP000077552"/>
    </source>
</evidence>
<keyword evidence="3" id="KW-1185">Reference proteome</keyword>
<dbReference type="EMBL" id="LXIE01000003">
    <property type="protein sequence ID" value="OAD92204.1"/>
    <property type="molecule type" value="Genomic_DNA"/>
</dbReference>
<dbReference type="STRING" id="1385699.A7A78_08925"/>
<proteinExistence type="predicted"/>
<dbReference type="AlphaFoldDB" id="A0A1A9LH28"/>
<dbReference type="RefSeq" id="WP_068761007.1">
    <property type="nucleotide sequence ID" value="NZ_LXIE01000003.1"/>
</dbReference>
<comment type="caution">
    <text evidence="2">The sequence shown here is derived from an EMBL/GenBank/DDBJ whole genome shotgun (WGS) entry which is preliminary data.</text>
</comment>
<reference evidence="2 3" key="1">
    <citation type="submission" date="2016-05" db="EMBL/GenBank/DDBJ databases">
        <title>Genome sequencing of Vitellibacter soesokkakensis RSSK-12.</title>
        <authorList>
            <person name="Thevarajoo S."/>
            <person name="Selvaratnam C."/>
            <person name="Goh K.M."/>
            <person name="Chan K.-G."/>
            <person name="Chong C.S."/>
        </authorList>
    </citation>
    <scope>NUCLEOTIDE SEQUENCE [LARGE SCALE GENOMIC DNA]</scope>
    <source>
        <strain evidence="2 3">RSSK-12</strain>
    </source>
</reference>
<accession>A0A1A9LH28</accession>
<feature type="chain" id="PRO_5008392282" description="Peptidase E" evidence="1">
    <location>
        <begin position="24"/>
        <end position="166"/>
    </location>
</feature>
<evidence type="ECO:0000313" key="2">
    <source>
        <dbReference type="EMBL" id="OAD92204.1"/>
    </source>
</evidence>
<sequence length="166" mass="19110">MKIFRIFALFMVFPLISATPAHKFYVSITKIEYVKEKSSLQIITKIFIDDIEDALQQRYNPSISLDTKKETAAADEDLKKYILQKINIKVNGKAVSLNYIGKEYDTDMVVAYMEVTDVKELKTITIENKILLDVFSEQQNIIHLKTPNSRKSLILDKDEPSGQLNF</sequence>
<gene>
    <name evidence="2" type="ORF">A7A78_08925</name>
</gene>
<dbReference type="InterPro" id="IPR046525">
    <property type="entry name" value="DUF6702"/>
</dbReference>
<dbReference type="OrthoDB" id="5735516at2"/>
<evidence type="ECO:0008006" key="4">
    <source>
        <dbReference type="Google" id="ProtNLM"/>
    </source>
</evidence>
<evidence type="ECO:0000256" key="1">
    <source>
        <dbReference type="SAM" id="SignalP"/>
    </source>
</evidence>
<protein>
    <recommendedName>
        <fullName evidence="4">Peptidase E</fullName>
    </recommendedName>
</protein>
<feature type="signal peptide" evidence="1">
    <location>
        <begin position="1"/>
        <end position="23"/>
    </location>
</feature>
<dbReference type="Pfam" id="PF20420">
    <property type="entry name" value="DUF6702"/>
    <property type="match status" value="1"/>
</dbReference>
<keyword evidence="1" id="KW-0732">Signal</keyword>
<organism evidence="2 3">
    <name type="scientific">Aequorivita soesokkakensis</name>
    <dbReference type="NCBI Taxonomy" id="1385699"/>
    <lineage>
        <taxon>Bacteria</taxon>
        <taxon>Pseudomonadati</taxon>
        <taxon>Bacteroidota</taxon>
        <taxon>Flavobacteriia</taxon>
        <taxon>Flavobacteriales</taxon>
        <taxon>Flavobacteriaceae</taxon>
        <taxon>Aequorivita</taxon>
    </lineage>
</organism>
<dbReference type="Proteomes" id="UP000077552">
    <property type="component" value="Unassembled WGS sequence"/>
</dbReference>